<dbReference type="OrthoDB" id="193051at2"/>
<dbReference type="EMBL" id="QUQO01000001">
    <property type="protein sequence ID" value="RFB04984.1"/>
    <property type="molecule type" value="Genomic_DNA"/>
</dbReference>
<proteinExistence type="predicted"/>
<reference evidence="2 3" key="1">
    <citation type="submission" date="2018-08" db="EMBL/GenBank/DDBJ databases">
        <title>Parvularcula sp. SM1705, isolated from surface water of the South Sea China.</title>
        <authorList>
            <person name="Sun L."/>
        </authorList>
    </citation>
    <scope>NUCLEOTIDE SEQUENCE [LARGE SCALE GENOMIC DNA]</scope>
    <source>
        <strain evidence="2 3">SM1705</strain>
    </source>
</reference>
<sequence>MLTPRSHTYMGTNKGMLGKILAFVLGVAGLIAGSQAPNFTTHFMQNLEGRVDERRLDAERITERWEYYGVDRDQVAADCRARSEENSNPQASCLEDEMIVRRFEKLLALQEELQAASKWERPILLGRALLDGSCSSDVPDALKEKTENRLDTLCTRYLAMNSLKEFELAVPVTMDGLAYGAGGGVGFWAIFRLLFGLIGMPFRSRYAY</sequence>
<keyword evidence="1" id="KW-0472">Membrane</keyword>
<feature type="transmembrane region" description="Helical" evidence="1">
    <location>
        <begin position="176"/>
        <end position="195"/>
    </location>
</feature>
<evidence type="ECO:0000256" key="1">
    <source>
        <dbReference type="SAM" id="Phobius"/>
    </source>
</evidence>
<evidence type="ECO:0000313" key="3">
    <source>
        <dbReference type="Proteomes" id="UP000264589"/>
    </source>
</evidence>
<dbReference type="Proteomes" id="UP000264589">
    <property type="component" value="Unassembled WGS sequence"/>
</dbReference>
<keyword evidence="3" id="KW-1185">Reference proteome</keyword>
<gene>
    <name evidence="2" type="ORF">DX908_06595</name>
</gene>
<organism evidence="2 3">
    <name type="scientific">Parvularcula marina</name>
    <dbReference type="NCBI Taxonomy" id="2292771"/>
    <lineage>
        <taxon>Bacteria</taxon>
        <taxon>Pseudomonadati</taxon>
        <taxon>Pseudomonadota</taxon>
        <taxon>Alphaproteobacteria</taxon>
        <taxon>Parvularculales</taxon>
        <taxon>Parvularculaceae</taxon>
        <taxon>Parvularcula</taxon>
    </lineage>
</organism>
<dbReference type="RefSeq" id="WP_116391615.1">
    <property type="nucleotide sequence ID" value="NZ_QUQO01000001.1"/>
</dbReference>
<name>A0A371RHP9_9PROT</name>
<dbReference type="InParanoid" id="A0A371RHP9"/>
<dbReference type="AlphaFoldDB" id="A0A371RHP9"/>
<dbReference type="InterPro" id="IPR022584">
    <property type="entry name" value="DUF2937"/>
</dbReference>
<protein>
    <submittedName>
        <fullName evidence="2">DUF2937 family protein</fullName>
    </submittedName>
</protein>
<comment type="caution">
    <text evidence="2">The sequence shown here is derived from an EMBL/GenBank/DDBJ whole genome shotgun (WGS) entry which is preliminary data.</text>
</comment>
<accession>A0A371RHP9</accession>
<dbReference type="Pfam" id="PF11157">
    <property type="entry name" value="DUF2937"/>
    <property type="match status" value="1"/>
</dbReference>
<keyword evidence="1" id="KW-1133">Transmembrane helix</keyword>
<keyword evidence="1" id="KW-0812">Transmembrane</keyword>
<evidence type="ECO:0000313" key="2">
    <source>
        <dbReference type="EMBL" id="RFB04984.1"/>
    </source>
</evidence>